<keyword evidence="3" id="KW-0012">Acyltransferase</keyword>
<feature type="compositionally biased region" description="Low complexity" evidence="1">
    <location>
        <begin position="48"/>
        <end position="59"/>
    </location>
</feature>
<keyword evidence="3" id="KW-0808">Transferase</keyword>
<sequence length="70" mass="7299">VPFNGAFGKVTLLTLVFSVAVAALSYAWVEEPARQWLACREARRSAAAQPAEAAQTRNAPSAAESVAPVG</sequence>
<organism evidence="3 4">
    <name type="scientific">Tsukamurella paurometabola</name>
    <name type="common">Corynebacterium paurometabolum</name>
    <dbReference type="NCBI Taxonomy" id="2061"/>
    <lineage>
        <taxon>Bacteria</taxon>
        <taxon>Bacillati</taxon>
        <taxon>Actinomycetota</taxon>
        <taxon>Actinomycetes</taxon>
        <taxon>Mycobacteriales</taxon>
        <taxon>Tsukamurellaceae</taxon>
        <taxon>Tsukamurella</taxon>
    </lineage>
</organism>
<gene>
    <name evidence="3" type="ORF">KFZ73_25745</name>
</gene>
<keyword evidence="2" id="KW-0472">Membrane</keyword>
<dbReference type="Proteomes" id="UP000676853">
    <property type="component" value="Unassembled WGS sequence"/>
</dbReference>
<accession>A0ABS5NKP8</accession>
<evidence type="ECO:0000313" key="4">
    <source>
        <dbReference type="Proteomes" id="UP000676853"/>
    </source>
</evidence>
<feature type="transmembrane region" description="Helical" evidence="2">
    <location>
        <begin position="6"/>
        <end position="29"/>
    </location>
</feature>
<dbReference type="EMBL" id="JAGXOE010000314">
    <property type="protein sequence ID" value="MBS4104620.1"/>
    <property type="molecule type" value="Genomic_DNA"/>
</dbReference>
<evidence type="ECO:0000313" key="3">
    <source>
        <dbReference type="EMBL" id="MBS4104620.1"/>
    </source>
</evidence>
<keyword evidence="2" id="KW-1133">Transmembrane helix</keyword>
<evidence type="ECO:0000256" key="1">
    <source>
        <dbReference type="SAM" id="MobiDB-lite"/>
    </source>
</evidence>
<feature type="non-terminal residue" evidence="3">
    <location>
        <position position="1"/>
    </location>
</feature>
<feature type="region of interest" description="Disordered" evidence="1">
    <location>
        <begin position="48"/>
        <end position="70"/>
    </location>
</feature>
<keyword evidence="4" id="KW-1185">Reference proteome</keyword>
<keyword evidence="2" id="KW-0812">Transmembrane</keyword>
<reference evidence="3 4" key="1">
    <citation type="submission" date="2021-04" db="EMBL/GenBank/DDBJ databases">
        <title>Whole genome sequence analysis of a thiophenic sulfur metabolizing bacteria.</title>
        <authorList>
            <person name="Akhtar N."/>
            <person name="Akram J."/>
            <person name="Aslam A."/>
        </authorList>
    </citation>
    <scope>NUCLEOTIDE SEQUENCE [LARGE SCALE GENOMIC DNA]</scope>
    <source>
        <strain evidence="3 4">3OW</strain>
    </source>
</reference>
<dbReference type="GO" id="GO:0016746">
    <property type="term" value="F:acyltransferase activity"/>
    <property type="evidence" value="ECO:0007669"/>
    <property type="project" value="UniProtKB-KW"/>
</dbReference>
<proteinExistence type="predicted"/>
<name>A0ABS5NKP8_TSUPA</name>
<evidence type="ECO:0000256" key="2">
    <source>
        <dbReference type="SAM" id="Phobius"/>
    </source>
</evidence>
<protein>
    <submittedName>
        <fullName evidence="3">Acyltransferase</fullName>
    </submittedName>
</protein>
<comment type="caution">
    <text evidence="3">The sequence shown here is derived from an EMBL/GenBank/DDBJ whole genome shotgun (WGS) entry which is preliminary data.</text>
</comment>